<proteinExistence type="predicted"/>
<reference evidence="1 2" key="1">
    <citation type="submission" date="2024-06" db="EMBL/GenBank/DDBJ databases">
        <title>The Natural Products Discovery Center: Release of the First 8490 Sequenced Strains for Exploring Actinobacteria Biosynthetic Diversity.</title>
        <authorList>
            <person name="Kalkreuter E."/>
            <person name="Kautsar S.A."/>
            <person name="Yang D."/>
            <person name="Bader C.D."/>
            <person name="Teijaro C.N."/>
            <person name="Fluegel L."/>
            <person name="Davis C.M."/>
            <person name="Simpson J.R."/>
            <person name="Lauterbach L."/>
            <person name="Steele A.D."/>
            <person name="Gui C."/>
            <person name="Meng S."/>
            <person name="Li G."/>
            <person name="Viehrig K."/>
            <person name="Ye F."/>
            <person name="Su P."/>
            <person name="Kiefer A.F."/>
            <person name="Nichols A."/>
            <person name="Cepeda A.J."/>
            <person name="Yan W."/>
            <person name="Fan B."/>
            <person name="Jiang Y."/>
            <person name="Adhikari A."/>
            <person name="Zheng C.-J."/>
            <person name="Schuster L."/>
            <person name="Cowan T.M."/>
            <person name="Smanski M.J."/>
            <person name="Chevrette M.G."/>
            <person name="De Carvalho L.P.S."/>
            <person name="Shen B."/>
        </authorList>
    </citation>
    <scope>NUCLEOTIDE SEQUENCE [LARGE SCALE GENOMIC DNA]</scope>
    <source>
        <strain evidence="1 2">NPDC020594</strain>
    </source>
</reference>
<dbReference type="RefSeq" id="WP_324608327.1">
    <property type="nucleotide sequence ID" value="NZ_JBEXDP010000095.1"/>
</dbReference>
<evidence type="ECO:0000313" key="2">
    <source>
        <dbReference type="Proteomes" id="UP001551011"/>
    </source>
</evidence>
<evidence type="ECO:0000313" key="1">
    <source>
        <dbReference type="EMBL" id="MEU5713912.1"/>
    </source>
</evidence>
<keyword evidence="2" id="KW-1185">Reference proteome</keyword>
<organism evidence="1 2">
    <name type="scientific">Streptomyces flaveolus</name>
    <dbReference type="NCBI Taxonomy" id="67297"/>
    <lineage>
        <taxon>Bacteria</taxon>
        <taxon>Bacillati</taxon>
        <taxon>Actinomycetota</taxon>
        <taxon>Actinomycetes</taxon>
        <taxon>Kitasatosporales</taxon>
        <taxon>Streptomycetaceae</taxon>
        <taxon>Streptomyces</taxon>
    </lineage>
</organism>
<protein>
    <submittedName>
        <fullName evidence="1">Uncharacterized protein</fullName>
    </submittedName>
</protein>
<name>A0ABV3APN8_9ACTN</name>
<sequence length="211" mass="22425">MPHVGDVPEGDERRLLYGVLRVGPVAQHAQRHGVHTGPVSFDSAPTAATSPSRAIRRSWASVRSLVRAAFEGKEIWGEYLVSSCWGRSRSRIGRGVRERCPVPYAASGGFPATAWPSAVIGPMAFDGLCRGLYSRVEDLLRQDSSRCGASEQYAAHAGGQGRQTGIPGCDPCRHLLDAVGVGLPVLGLTRRVADEAGRRAAAARVVAMLDG</sequence>
<dbReference type="EMBL" id="JBFAEG010000064">
    <property type="protein sequence ID" value="MEU5713912.1"/>
    <property type="molecule type" value="Genomic_DNA"/>
</dbReference>
<gene>
    <name evidence="1" type="ORF">AB0H04_45205</name>
</gene>
<accession>A0ABV3APN8</accession>
<dbReference type="Proteomes" id="UP001551011">
    <property type="component" value="Unassembled WGS sequence"/>
</dbReference>
<comment type="caution">
    <text evidence="1">The sequence shown here is derived from an EMBL/GenBank/DDBJ whole genome shotgun (WGS) entry which is preliminary data.</text>
</comment>